<dbReference type="EMBL" id="CP000471">
    <property type="protein sequence ID" value="ABK43837.1"/>
    <property type="molecule type" value="Genomic_DNA"/>
</dbReference>
<dbReference type="GO" id="GO:0006508">
    <property type="term" value="P:proteolysis"/>
    <property type="evidence" value="ECO:0007669"/>
    <property type="project" value="UniProtKB-KW"/>
</dbReference>
<dbReference type="InterPro" id="IPR002142">
    <property type="entry name" value="Peptidase_S49"/>
</dbReference>
<dbReference type="Proteomes" id="UP000002586">
    <property type="component" value="Chromosome"/>
</dbReference>
<reference evidence="7 8" key="2">
    <citation type="journal article" date="2012" name="Int. J. Syst. Evol. Microbiol.">
        <title>Magnetococcus marinus gen. nov., sp. nov., a marine, magnetotactic bacterium that represents a novel lineage (Magnetococcaceae fam. nov.; Magnetococcales ord. nov.) at the base of the Alphaproteobacteria.</title>
        <authorList>
            <person name="Bazylinski D.A."/>
            <person name="Williams T.J."/>
            <person name="Lefevre C.T."/>
            <person name="Berg R.J."/>
            <person name="Zhang C.L."/>
            <person name="Bowser S.S."/>
            <person name="Dean A.J."/>
            <person name="Beveridge T.J."/>
        </authorList>
    </citation>
    <scope>NUCLEOTIDE SEQUENCE [LARGE SCALE GENOMIC DNA]</scope>
    <source>
        <strain evidence="8">ATCC BAA-1437 / JCM 17883 / MC-1</strain>
    </source>
</reference>
<organism evidence="7 8">
    <name type="scientific">Magnetococcus marinus (strain ATCC BAA-1437 / JCM 17883 / MC-1)</name>
    <dbReference type="NCBI Taxonomy" id="156889"/>
    <lineage>
        <taxon>Bacteria</taxon>
        <taxon>Pseudomonadati</taxon>
        <taxon>Pseudomonadota</taxon>
        <taxon>Magnetococcia</taxon>
        <taxon>Magnetococcales</taxon>
        <taxon>Magnetococcaceae</taxon>
        <taxon>Magnetococcus</taxon>
    </lineage>
</organism>
<evidence type="ECO:0000256" key="2">
    <source>
        <dbReference type="ARBA" id="ARBA00022670"/>
    </source>
</evidence>
<keyword evidence="8" id="KW-1185">Reference proteome</keyword>
<name>A0L794_MAGMM</name>
<evidence type="ECO:0000259" key="6">
    <source>
        <dbReference type="Pfam" id="PF01343"/>
    </source>
</evidence>
<keyword evidence="4" id="KW-0720">Serine protease</keyword>
<dbReference type="InterPro" id="IPR033855">
    <property type="entry name" value="Protein_C"/>
</dbReference>
<dbReference type="GO" id="GO:0004252">
    <property type="term" value="F:serine-type endopeptidase activity"/>
    <property type="evidence" value="ECO:0007669"/>
    <property type="project" value="UniProtKB-EC"/>
</dbReference>
<accession>A0L794</accession>
<comment type="similarity">
    <text evidence="1">Belongs to the peptidase S49 family.</text>
</comment>
<dbReference type="InterPro" id="IPR029045">
    <property type="entry name" value="ClpP/crotonase-like_dom_sf"/>
</dbReference>
<sequence>MTQNMLPHLASRILGTPLMVDRARLETILSVIGPRVGLEPTAMPSGFEPKDHSSDLMVTPNGIAVVPIHGTLVKRAGAIEAASGLTSYASVEEKLLDAATDPAVRAILMDIDSPGGEVGGVFDLADMISEAGQGKPIWALADDAFSAAYLIASQAHRIIVPQTAGVGSIGVIAVHVDESEKDAKEGRSYTTVFAGARKNDFSTHAPLSLEARTNLQLEVDRLYGMFVAAVAAGRKMHESAVRATEAGLFFGDKAIRVGLADQVGTIRDALAGLSITIDASKKTHSHRAALPREPVYMEETMPMEENPAAETSVVTSRQSQPDLHVKSDIMSDLTDQSAVSNVVDLDKVRAEHGQQMRNEAQAIVDLCALAGMPHLAGGYIAEGTAAEAVRKELLAKRADAEEIHSEVMPGDGTRMQPRQSLETNPVVASCRKLAGQ</sequence>
<dbReference type="STRING" id="156889.Mmc1_1326"/>
<dbReference type="SUPFAM" id="SSF52096">
    <property type="entry name" value="ClpP/crotonase"/>
    <property type="match status" value="1"/>
</dbReference>
<dbReference type="KEGG" id="mgm:Mmc1_1326"/>
<dbReference type="CDD" id="cd07022">
    <property type="entry name" value="S49_Sppa_36K_type"/>
    <property type="match status" value="1"/>
</dbReference>
<reference evidence="8" key="1">
    <citation type="journal article" date="2009" name="Appl. Environ. Microbiol.">
        <title>Complete genome sequence of the chemolithoautotrophic marine magnetotactic coccus strain MC-1.</title>
        <authorList>
            <person name="Schubbe S."/>
            <person name="Williams T.J."/>
            <person name="Xie G."/>
            <person name="Kiss H.E."/>
            <person name="Brettin T.S."/>
            <person name="Martinez D."/>
            <person name="Ross C.A."/>
            <person name="Schuler D."/>
            <person name="Cox B.L."/>
            <person name="Nealson K.H."/>
            <person name="Bazylinski D.A."/>
        </authorList>
    </citation>
    <scope>NUCLEOTIDE SEQUENCE [LARGE SCALE GENOMIC DNA]</scope>
    <source>
        <strain evidence="8">ATCC BAA-1437 / JCM 17883 / MC-1</strain>
    </source>
</reference>
<feature type="region of interest" description="Disordered" evidence="5">
    <location>
        <begin position="402"/>
        <end position="425"/>
    </location>
</feature>
<dbReference type="eggNOG" id="COG0616">
    <property type="taxonomic scope" value="Bacteria"/>
</dbReference>
<dbReference type="Gene3D" id="3.90.226.10">
    <property type="entry name" value="2-enoyl-CoA Hydratase, Chain A, domain 1"/>
    <property type="match status" value="1"/>
</dbReference>
<dbReference type="RefSeq" id="WP_011712991.1">
    <property type="nucleotide sequence ID" value="NC_008576.1"/>
</dbReference>
<evidence type="ECO:0000256" key="3">
    <source>
        <dbReference type="ARBA" id="ARBA00022801"/>
    </source>
</evidence>
<dbReference type="Gene3D" id="6.20.330.10">
    <property type="match status" value="1"/>
</dbReference>
<dbReference type="PANTHER" id="PTHR33209:SF1">
    <property type="entry name" value="PEPTIDASE S49 DOMAIN-CONTAINING PROTEIN"/>
    <property type="match status" value="1"/>
</dbReference>
<evidence type="ECO:0000313" key="7">
    <source>
        <dbReference type="EMBL" id="ABK43837.1"/>
    </source>
</evidence>
<keyword evidence="2" id="KW-0645">Protease</keyword>
<dbReference type="Pfam" id="PF01343">
    <property type="entry name" value="Peptidase_S49"/>
    <property type="match status" value="1"/>
</dbReference>
<evidence type="ECO:0000256" key="5">
    <source>
        <dbReference type="SAM" id="MobiDB-lite"/>
    </source>
</evidence>
<dbReference type="AlphaFoldDB" id="A0L794"/>
<evidence type="ECO:0000256" key="4">
    <source>
        <dbReference type="ARBA" id="ARBA00022825"/>
    </source>
</evidence>
<dbReference type="PANTHER" id="PTHR33209">
    <property type="entry name" value="PROTEASE 4"/>
    <property type="match status" value="1"/>
</dbReference>
<evidence type="ECO:0000256" key="1">
    <source>
        <dbReference type="ARBA" id="ARBA00008683"/>
    </source>
</evidence>
<feature type="domain" description="Peptidase S49" evidence="6">
    <location>
        <begin position="133"/>
        <end position="273"/>
    </location>
</feature>
<protein>
    <submittedName>
        <fullName evidence="7">Protein C, Serine peptidase, MEROPS family S49</fullName>
        <ecNumber evidence="7">3.4.21.69</ecNumber>
    </submittedName>
</protein>
<proteinExistence type="inferred from homology"/>
<dbReference type="HOGENOM" id="CLU_046540_4_0_5"/>
<evidence type="ECO:0000313" key="8">
    <source>
        <dbReference type="Proteomes" id="UP000002586"/>
    </source>
</evidence>
<dbReference type="EC" id="3.4.21.69" evidence="7"/>
<dbReference type="MEROPS" id="S49.003"/>
<gene>
    <name evidence="7" type="ordered locus">Mmc1_1326</name>
</gene>
<keyword evidence="3 7" id="KW-0378">Hydrolase</keyword>